<dbReference type="PROSITE" id="PS50104">
    <property type="entry name" value="TIR"/>
    <property type="match status" value="1"/>
</dbReference>
<feature type="domain" description="TIR" evidence="2">
    <location>
        <begin position="254"/>
        <end position="381"/>
    </location>
</feature>
<dbReference type="SUPFAM" id="SSF48452">
    <property type="entry name" value="TPR-like"/>
    <property type="match status" value="1"/>
</dbReference>
<dbReference type="PANTHER" id="PTHR16253:SF0">
    <property type="entry name" value="TETRATRICOPEPTIDE REPEAT PROTEIN 22"/>
    <property type="match status" value="1"/>
</dbReference>
<feature type="compositionally biased region" description="Basic and acidic residues" evidence="1">
    <location>
        <begin position="198"/>
        <end position="210"/>
    </location>
</feature>
<dbReference type="InterPro" id="IPR011990">
    <property type="entry name" value="TPR-like_helical_dom_sf"/>
</dbReference>
<dbReference type="SMART" id="SM00255">
    <property type="entry name" value="TIR"/>
    <property type="match status" value="1"/>
</dbReference>
<dbReference type="PANTHER" id="PTHR16253">
    <property type="entry name" value="TETRATRICOPEPTIDE REPEAT PROTEIN 22"/>
    <property type="match status" value="1"/>
</dbReference>
<evidence type="ECO:0000313" key="3">
    <source>
        <dbReference type="Proteomes" id="UP000515135"/>
    </source>
</evidence>
<dbReference type="GeneID" id="109483216"/>
<dbReference type="Pfam" id="PF13676">
    <property type="entry name" value="TIR_2"/>
    <property type="match status" value="1"/>
</dbReference>
<dbReference type="Gene3D" id="3.40.50.10140">
    <property type="entry name" value="Toll/interleukin-1 receptor homology (TIR) domain"/>
    <property type="match status" value="1"/>
</dbReference>
<dbReference type="Proteomes" id="UP000515135">
    <property type="component" value="Unplaced"/>
</dbReference>
<name>A0A6P4ZXZ5_BRABE</name>
<dbReference type="InterPro" id="IPR042342">
    <property type="entry name" value="TTC22"/>
</dbReference>
<reference evidence="4" key="1">
    <citation type="submission" date="2025-08" db="UniProtKB">
        <authorList>
            <consortium name="RefSeq"/>
        </authorList>
    </citation>
    <scope>IDENTIFICATION</scope>
    <source>
        <tissue evidence="4">Gonad</tissue>
    </source>
</reference>
<dbReference type="GO" id="GO:0007165">
    <property type="term" value="P:signal transduction"/>
    <property type="evidence" value="ECO:0007669"/>
    <property type="project" value="InterPro"/>
</dbReference>
<dbReference type="Gene3D" id="1.25.40.10">
    <property type="entry name" value="Tetratricopeptide repeat domain"/>
    <property type="match status" value="1"/>
</dbReference>
<evidence type="ECO:0000256" key="1">
    <source>
        <dbReference type="SAM" id="MobiDB-lite"/>
    </source>
</evidence>
<dbReference type="InterPro" id="IPR035897">
    <property type="entry name" value="Toll_tir_struct_dom_sf"/>
</dbReference>
<sequence length="383" mass="43871">MKLAEEEHVGATPGDGSPDSTIELALTYFNKALKLDQGPRDVKIHSFRAECLKRLKENKQAVESWKRAVELDRQATTYYGNIEPLLAMLLDQCREMSDSEGFQPVVAETATYLKMALSKYEAVSDKVIPALIKKFPEEFLHTAIYFRITKDLGMSRRIWNYVDKTIRGPLPQEIAERKRRIDEDIEECQEAVANDGVQEPRSKDHGDHEQTANSDQSEEGATGGQLLDERHPATEEQREFMPKQVEKAQNTKGFHYDFFVIHSAKDAEWVNYTLLANLEGEHHLKGCIAERDFQLGKYVLDNITATIKQSAKVLVILTPDLLQSKWCKHEMKEALHAKVEEATESVIPVLLKDCEVPDEIKNITYLDARKHLDWEHLLRDIQK</sequence>
<dbReference type="AlphaFoldDB" id="A0A6P4ZXZ5"/>
<evidence type="ECO:0000313" key="4">
    <source>
        <dbReference type="RefSeq" id="XP_019641753.1"/>
    </source>
</evidence>
<dbReference type="KEGG" id="bbel:109483216"/>
<dbReference type="OrthoDB" id="9982425at2759"/>
<evidence type="ECO:0000259" key="2">
    <source>
        <dbReference type="PROSITE" id="PS50104"/>
    </source>
</evidence>
<dbReference type="PRINTS" id="PR01537">
    <property type="entry name" value="INTRLKN1R1F"/>
</dbReference>
<gene>
    <name evidence="4" type="primary">LOC109483216</name>
</gene>
<dbReference type="RefSeq" id="XP_019641753.1">
    <property type="nucleotide sequence ID" value="XM_019786194.1"/>
</dbReference>
<organism evidence="3 4">
    <name type="scientific">Branchiostoma belcheri</name>
    <name type="common">Amphioxus</name>
    <dbReference type="NCBI Taxonomy" id="7741"/>
    <lineage>
        <taxon>Eukaryota</taxon>
        <taxon>Metazoa</taxon>
        <taxon>Chordata</taxon>
        <taxon>Cephalochordata</taxon>
        <taxon>Leptocardii</taxon>
        <taxon>Amphioxiformes</taxon>
        <taxon>Branchiostomatidae</taxon>
        <taxon>Branchiostoma</taxon>
    </lineage>
</organism>
<dbReference type="InterPro" id="IPR000157">
    <property type="entry name" value="TIR_dom"/>
</dbReference>
<dbReference type="SUPFAM" id="SSF52200">
    <property type="entry name" value="Toll/Interleukin receptor TIR domain"/>
    <property type="match status" value="1"/>
</dbReference>
<proteinExistence type="predicted"/>
<accession>A0A6P4ZXZ5</accession>
<protein>
    <submittedName>
        <fullName evidence="4">Uncharacterized protein LOC109483216</fullName>
    </submittedName>
</protein>
<feature type="region of interest" description="Disordered" evidence="1">
    <location>
        <begin position="192"/>
        <end position="224"/>
    </location>
</feature>
<keyword evidence="3" id="KW-1185">Reference proteome</keyword>